<dbReference type="PATRIC" id="fig|1432657.3.peg.87"/>
<dbReference type="EMBL" id="AZIT01000001">
    <property type="protein sequence ID" value="ETZ18120.1"/>
    <property type="molecule type" value="Genomic_DNA"/>
</dbReference>
<sequence>MEKFKLIIIMLLSISTTKLAYTQSNIEYRFSYIINTKEENKELQKGIEQTLNKIYNAINEHIINDNDKDFIRRIYIYQNIISKEQEFSKLKEDMDKKKLQNAISLKEENKIEVKIKNLKKDIKKHKKSNKANYKKNQDKVHLSNLNIEFLTSQELFFVNYIHLKKVDKHYLVEISNITPQGIKVYKEIFKLSSSVDDIAYKIAKLSLEEILGREFIKLKINVINNLDAKIYINEEFVSKGLYNNDIWDISKLPDKEIIIDITSTTYKPYRIKQKVKSGDTIDLNITLQKANSNKILITSNVTSKVFKKGVFIGETPIEIEEPENVESILLQAEEHKNKFIIINNKDKEVYIEMVRDNKSELITKRDLFYINLSIFTLNLIGTAFAITKYNESSELYNIALNNILKNRIRPQDLYNAKVEEMIATFLLGTGITFSVGSFIPLIIHLVQYIKEATRGE</sequence>
<evidence type="ECO:0008006" key="6">
    <source>
        <dbReference type="Google" id="ProtNLM"/>
    </source>
</evidence>
<evidence type="ECO:0000256" key="2">
    <source>
        <dbReference type="SAM" id="Phobius"/>
    </source>
</evidence>
<gene>
    <name evidence="4" type="ORF">BDCR2A_00093</name>
</gene>
<proteinExistence type="predicted"/>
<keyword evidence="2" id="KW-0812">Transmembrane</keyword>
<evidence type="ECO:0000313" key="5">
    <source>
        <dbReference type="Proteomes" id="UP000019148"/>
    </source>
</evidence>
<feature type="signal peptide" evidence="3">
    <location>
        <begin position="1"/>
        <end position="20"/>
    </location>
</feature>
<dbReference type="Proteomes" id="UP000019148">
    <property type="component" value="Unassembled WGS sequence"/>
</dbReference>
<name>W6THS4_9SPIR</name>
<protein>
    <recommendedName>
        <fullName evidence="6">PEGA domain-containing protein</fullName>
    </recommendedName>
</protein>
<reference evidence="4 5" key="1">
    <citation type="submission" date="2013-12" db="EMBL/GenBank/DDBJ databases">
        <title>Comparative genomics of relapsing fever spirochetes.</title>
        <authorList>
            <person name="Schwan T.G."/>
            <person name="Raffel S.J."/>
            <person name="Porcella S.F."/>
        </authorList>
    </citation>
    <scope>NUCLEOTIDE SEQUENCE [LARGE SCALE GENOMIC DNA]</scope>
    <source>
        <strain evidence="4 5">CR2A</strain>
    </source>
</reference>
<keyword evidence="2" id="KW-1133">Transmembrane helix</keyword>
<feature type="transmembrane region" description="Helical" evidence="2">
    <location>
        <begin position="367"/>
        <end position="386"/>
    </location>
</feature>
<feature type="transmembrane region" description="Helical" evidence="2">
    <location>
        <begin position="425"/>
        <end position="449"/>
    </location>
</feature>
<keyword evidence="2" id="KW-0472">Membrane</keyword>
<organism evidence="4 5">
    <name type="scientific">Borrelia duttonii CR2A</name>
    <dbReference type="NCBI Taxonomy" id="1432657"/>
    <lineage>
        <taxon>Bacteria</taxon>
        <taxon>Pseudomonadati</taxon>
        <taxon>Spirochaetota</taxon>
        <taxon>Spirochaetia</taxon>
        <taxon>Spirochaetales</taxon>
        <taxon>Borreliaceae</taxon>
        <taxon>Borrelia</taxon>
    </lineage>
</organism>
<keyword evidence="3" id="KW-0732">Signal</keyword>
<comment type="caution">
    <text evidence="4">The sequence shown here is derived from an EMBL/GenBank/DDBJ whole genome shotgun (WGS) entry which is preliminary data.</text>
</comment>
<evidence type="ECO:0000313" key="4">
    <source>
        <dbReference type="EMBL" id="ETZ18120.1"/>
    </source>
</evidence>
<evidence type="ECO:0000256" key="3">
    <source>
        <dbReference type="SAM" id="SignalP"/>
    </source>
</evidence>
<evidence type="ECO:0000256" key="1">
    <source>
        <dbReference type="SAM" id="Coils"/>
    </source>
</evidence>
<feature type="coiled-coil region" evidence="1">
    <location>
        <begin position="80"/>
        <end position="128"/>
    </location>
</feature>
<dbReference type="AlphaFoldDB" id="W6THS4"/>
<dbReference type="RefSeq" id="WP_038365895.1">
    <property type="nucleotide sequence ID" value="NZ_AZIT01000001.1"/>
</dbReference>
<feature type="chain" id="PRO_5004881397" description="PEGA domain-containing protein" evidence="3">
    <location>
        <begin position="21"/>
        <end position="456"/>
    </location>
</feature>
<accession>W6THS4</accession>
<keyword evidence="1" id="KW-0175">Coiled coil</keyword>